<dbReference type="Pfam" id="PF04286">
    <property type="entry name" value="DUF445"/>
    <property type="match status" value="1"/>
</dbReference>
<keyword evidence="1" id="KW-1133">Transmembrane helix</keyword>
<dbReference type="Proteomes" id="UP000672657">
    <property type="component" value="Unassembled WGS sequence"/>
</dbReference>
<comment type="caution">
    <text evidence="2">The sequence shown here is derived from an EMBL/GenBank/DDBJ whole genome shotgun (WGS) entry which is preliminary data.</text>
</comment>
<gene>
    <name evidence="2" type="ORF">LMG26411_01754</name>
</gene>
<dbReference type="EMBL" id="CAJPVI010000008">
    <property type="protein sequence ID" value="CAG2139749.1"/>
    <property type="molecule type" value="Genomic_DNA"/>
</dbReference>
<name>A0ABN7PYE3_9BURK</name>
<protein>
    <recommendedName>
        <fullName evidence="4">DUF445 domain-containing protein</fullName>
    </recommendedName>
</protein>
<keyword evidence="1" id="KW-0812">Transmembrane</keyword>
<evidence type="ECO:0000313" key="3">
    <source>
        <dbReference type="Proteomes" id="UP000672657"/>
    </source>
</evidence>
<evidence type="ECO:0000313" key="2">
    <source>
        <dbReference type="EMBL" id="CAG2139749.1"/>
    </source>
</evidence>
<proteinExistence type="predicted"/>
<evidence type="ECO:0000256" key="1">
    <source>
        <dbReference type="SAM" id="Phobius"/>
    </source>
</evidence>
<keyword evidence="3" id="KW-1185">Reference proteome</keyword>
<sequence>MRIRRDPLWVTGGKVIQIPAGALALSFFADDDTRQAHAAPDRPTTPAQNGLRRMRRTATAILVAMLVLLVLSALGQAYYPSYASWLAWVRAFAEAGTVGAVADWYAVVALFRRPLGLPIPHTAIIPRNQMRIADSLGSFVERNFLAPELIVDRLRAHNTAKVAASWLASPANSRALADPVVDSLPALLQVLDDDNVARLFERSALPWLRTLDVSALAGNLLQVLTEQQRHQPLLDRGLRAMEKWLTANAGLLQAKFSEASRYTPVRLDAYIVNKFVEGIIALLHEVRSAPDHPLRQQLDEAMQVLIVRLRTSPRYRRTGRSWMRDFIRYLKREDSYRMLWHRLRLWLGSEAAREDSWMRAMVADMLASLGASVRDDPAQQDRLNAWWLQLVHAAVIRYRHQVPALISEVVKSWDPDEITRKIESEIGRDLQFIRINGTVVGGTVGVLLHAALLWLAP</sequence>
<keyword evidence="1" id="KW-0472">Membrane</keyword>
<reference evidence="2 3" key="1">
    <citation type="submission" date="2021-03" db="EMBL/GenBank/DDBJ databases">
        <authorList>
            <person name="Peeters C."/>
        </authorList>
    </citation>
    <scope>NUCLEOTIDE SEQUENCE [LARGE SCALE GENOMIC DNA]</scope>
    <source>
        <strain evidence="2 3">LMG 26411</strain>
    </source>
</reference>
<evidence type="ECO:0008006" key="4">
    <source>
        <dbReference type="Google" id="ProtNLM"/>
    </source>
</evidence>
<dbReference type="PANTHER" id="PTHR38442">
    <property type="entry name" value="INNER MEMBRANE PROTEIN-RELATED"/>
    <property type="match status" value="1"/>
</dbReference>
<organism evidence="2 3">
    <name type="scientific">Cupriavidus numazuensis</name>
    <dbReference type="NCBI Taxonomy" id="221992"/>
    <lineage>
        <taxon>Bacteria</taxon>
        <taxon>Pseudomonadati</taxon>
        <taxon>Pseudomonadota</taxon>
        <taxon>Betaproteobacteria</taxon>
        <taxon>Burkholderiales</taxon>
        <taxon>Burkholderiaceae</taxon>
        <taxon>Cupriavidus</taxon>
    </lineage>
</organism>
<accession>A0ABN7PYE3</accession>
<feature type="transmembrane region" description="Helical" evidence="1">
    <location>
        <begin position="85"/>
        <end position="111"/>
    </location>
</feature>
<feature type="transmembrane region" description="Helical" evidence="1">
    <location>
        <begin position="58"/>
        <end position="79"/>
    </location>
</feature>
<dbReference type="InterPro" id="IPR007383">
    <property type="entry name" value="DUF445"/>
</dbReference>
<dbReference type="PANTHER" id="PTHR38442:SF1">
    <property type="entry name" value="INNER MEMBRANE PROTEIN"/>
    <property type="match status" value="1"/>
</dbReference>